<feature type="compositionally biased region" description="Basic and acidic residues" evidence="1">
    <location>
        <begin position="57"/>
        <end position="78"/>
    </location>
</feature>
<name>A0A835VMG7_VANPL</name>
<evidence type="ECO:0000256" key="1">
    <source>
        <dbReference type="SAM" id="MobiDB-lite"/>
    </source>
</evidence>
<sequence length="101" mass="10719">MGGCATKSSVLKDEADAPQPTEEPITASHAADPAIEEHKDGTTEEAVDGQKSLGNLFKEKEAKEIAAIGNEEKPKEETINTSQPETKAEDKAEENTPVVDA</sequence>
<organism evidence="2 3">
    <name type="scientific">Vanilla planifolia</name>
    <name type="common">Vanilla</name>
    <dbReference type="NCBI Taxonomy" id="51239"/>
    <lineage>
        <taxon>Eukaryota</taxon>
        <taxon>Viridiplantae</taxon>
        <taxon>Streptophyta</taxon>
        <taxon>Embryophyta</taxon>
        <taxon>Tracheophyta</taxon>
        <taxon>Spermatophyta</taxon>
        <taxon>Magnoliopsida</taxon>
        <taxon>Liliopsida</taxon>
        <taxon>Asparagales</taxon>
        <taxon>Orchidaceae</taxon>
        <taxon>Vanilloideae</taxon>
        <taxon>Vanilleae</taxon>
        <taxon>Vanilla</taxon>
    </lineage>
</organism>
<gene>
    <name evidence="2" type="ORF">HPP92_002400</name>
</gene>
<dbReference type="EMBL" id="JADCNM010000001">
    <property type="protein sequence ID" value="KAG0502328.1"/>
    <property type="molecule type" value="Genomic_DNA"/>
</dbReference>
<comment type="caution">
    <text evidence="2">The sequence shown here is derived from an EMBL/GenBank/DDBJ whole genome shotgun (WGS) entry which is preliminary data.</text>
</comment>
<dbReference type="OrthoDB" id="785445at2759"/>
<dbReference type="AlphaFoldDB" id="A0A835VMG7"/>
<feature type="region of interest" description="Disordered" evidence="1">
    <location>
        <begin position="1"/>
        <end position="101"/>
    </location>
</feature>
<proteinExistence type="predicted"/>
<evidence type="ECO:0000313" key="2">
    <source>
        <dbReference type="EMBL" id="KAG0502328.1"/>
    </source>
</evidence>
<accession>A0A835VMG7</accession>
<dbReference type="Proteomes" id="UP000639772">
    <property type="component" value="Chromosome 1"/>
</dbReference>
<evidence type="ECO:0000313" key="3">
    <source>
        <dbReference type="Proteomes" id="UP000639772"/>
    </source>
</evidence>
<reference evidence="2 3" key="1">
    <citation type="journal article" date="2020" name="Nat. Food">
        <title>A phased Vanilla planifolia genome enables genetic improvement of flavour and production.</title>
        <authorList>
            <person name="Hasing T."/>
            <person name="Tang H."/>
            <person name="Brym M."/>
            <person name="Khazi F."/>
            <person name="Huang T."/>
            <person name="Chambers A.H."/>
        </authorList>
    </citation>
    <scope>NUCLEOTIDE SEQUENCE [LARGE SCALE GENOMIC DNA]</scope>
    <source>
        <tissue evidence="2">Leaf</tissue>
    </source>
</reference>
<protein>
    <submittedName>
        <fullName evidence="2">Uncharacterized protein</fullName>
    </submittedName>
</protein>